<gene>
    <name evidence="1" type="ORF">AFUS01_LOCUS27786</name>
</gene>
<dbReference type="AlphaFoldDB" id="A0A8J2KHU0"/>
<organism evidence="1 2">
    <name type="scientific">Allacma fusca</name>
    <dbReference type="NCBI Taxonomy" id="39272"/>
    <lineage>
        <taxon>Eukaryota</taxon>
        <taxon>Metazoa</taxon>
        <taxon>Ecdysozoa</taxon>
        <taxon>Arthropoda</taxon>
        <taxon>Hexapoda</taxon>
        <taxon>Collembola</taxon>
        <taxon>Symphypleona</taxon>
        <taxon>Sminthuridae</taxon>
        <taxon>Allacma</taxon>
    </lineage>
</organism>
<dbReference type="Proteomes" id="UP000708208">
    <property type="component" value="Unassembled WGS sequence"/>
</dbReference>
<evidence type="ECO:0000313" key="1">
    <source>
        <dbReference type="EMBL" id="CAG7817208.1"/>
    </source>
</evidence>
<keyword evidence="2" id="KW-1185">Reference proteome</keyword>
<proteinExistence type="predicted"/>
<protein>
    <submittedName>
        <fullName evidence="1">Uncharacterized protein</fullName>
    </submittedName>
</protein>
<comment type="caution">
    <text evidence="1">The sequence shown here is derived from an EMBL/GenBank/DDBJ whole genome shotgun (WGS) entry which is preliminary data.</text>
</comment>
<reference evidence="1" key="1">
    <citation type="submission" date="2021-06" db="EMBL/GenBank/DDBJ databases">
        <authorList>
            <person name="Hodson N. C."/>
            <person name="Mongue J. A."/>
            <person name="Jaron S. K."/>
        </authorList>
    </citation>
    <scope>NUCLEOTIDE SEQUENCE</scope>
</reference>
<evidence type="ECO:0000313" key="2">
    <source>
        <dbReference type="Proteomes" id="UP000708208"/>
    </source>
</evidence>
<accession>A0A8J2KHU0</accession>
<sequence>MILLILYSDAGNYEADLSIQAGGNRLEDGSSPTTISPEITTLSEKAILASTCRKVVMILAKRLLKHLAVCNKVIKKQYPTQEEFTKHFQVTLEL</sequence>
<dbReference type="EMBL" id="CAJVCH010388549">
    <property type="protein sequence ID" value="CAG7817208.1"/>
    <property type="molecule type" value="Genomic_DNA"/>
</dbReference>
<name>A0A8J2KHU0_9HEXA</name>